<feature type="region of interest" description="Disordered" evidence="1">
    <location>
        <begin position="41"/>
        <end position="97"/>
    </location>
</feature>
<keyword evidence="2" id="KW-0472">Membrane</keyword>
<organism evidence="3 4">
    <name type="scientific">Actinomadura logoneensis</name>
    <dbReference type="NCBI Taxonomy" id="2293572"/>
    <lineage>
        <taxon>Bacteria</taxon>
        <taxon>Bacillati</taxon>
        <taxon>Actinomycetota</taxon>
        <taxon>Actinomycetes</taxon>
        <taxon>Streptosporangiales</taxon>
        <taxon>Thermomonosporaceae</taxon>
        <taxon>Actinomadura</taxon>
    </lineage>
</organism>
<evidence type="ECO:0000313" key="3">
    <source>
        <dbReference type="EMBL" id="RFU40573.1"/>
    </source>
</evidence>
<dbReference type="AlphaFoldDB" id="A0A372JKL2"/>
<feature type="transmembrane region" description="Helical" evidence="2">
    <location>
        <begin position="16"/>
        <end position="37"/>
    </location>
</feature>
<keyword evidence="2" id="KW-1133">Transmembrane helix</keyword>
<evidence type="ECO:0000256" key="1">
    <source>
        <dbReference type="SAM" id="MobiDB-lite"/>
    </source>
</evidence>
<feature type="compositionally biased region" description="Low complexity" evidence="1">
    <location>
        <begin position="63"/>
        <end position="97"/>
    </location>
</feature>
<comment type="caution">
    <text evidence="3">The sequence shown here is derived from an EMBL/GenBank/DDBJ whole genome shotgun (WGS) entry which is preliminary data.</text>
</comment>
<proteinExistence type="predicted"/>
<reference evidence="3 4" key="1">
    <citation type="submission" date="2018-08" db="EMBL/GenBank/DDBJ databases">
        <title>Actinomadura jelena sp. nov., a novel Actinomycete isolated from soil in Chad.</title>
        <authorList>
            <person name="Shi L."/>
        </authorList>
    </citation>
    <scope>NUCLEOTIDE SEQUENCE [LARGE SCALE GENOMIC DNA]</scope>
    <source>
        <strain evidence="3 4">NEAU-G17</strain>
    </source>
</reference>
<keyword evidence="2" id="KW-0812">Transmembrane</keyword>
<name>A0A372JKL2_9ACTN</name>
<sequence length="260" mass="27138">MYSAPEPPSAERRPRLLIVLVAVVAFALAAGAVFLLVPSGGRPSAGPTGNRTLSPAGTGGSSGTSSPEPSASPSAKSSSPPRTASQAPQPTQPTAKPFTALELPDACGTVSGAVLNRVAPGATKQANSNNTLATCTFTSKAPFRWLLVEMYLYPTTTLQDAVGDARRNYAARWTQAHDTPLERTLTLQQAPGLGDEAFRSFKQDKGQPLVVGEVTARRGNVVIRVGYSRQLPSGTKPESVQQSALTNATDAAREVLSALR</sequence>
<gene>
    <name evidence="3" type="ORF">DZF91_16395</name>
</gene>
<dbReference type="Proteomes" id="UP000261811">
    <property type="component" value="Unassembled WGS sequence"/>
</dbReference>
<accession>A0A372JKL2</accession>
<keyword evidence="4" id="KW-1185">Reference proteome</keyword>
<dbReference type="EMBL" id="QURH01000276">
    <property type="protein sequence ID" value="RFU40573.1"/>
    <property type="molecule type" value="Genomic_DNA"/>
</dbReference>
<protein>
    <recommendedName>
        <fullName evidence="5">DUF3558 domain-containing protein</fullName>
    </recommendedName>
</protein>
<evidence type="ECO:0008006" key="5">
    <source>
        <dbReference type="Google" id="ProtNLM"/>
    </source>
</evidence>
<evidence type="ECO:0000256" key="2">
    <source>
        <dbReference type="SAM" id="Phobius"/>
    </source>
</evidence>
<evidence type="ECO:0000313" key="4">
    <source>
        <dbReference type="Proteomes" id="UP000261811"/>
    </source>
</evidence>